<dbReference type="InterPro" id="IPR001387">
    <property type="entry name" value="Cro/C1-type_HTH"/>
</dbReference>
<evidence type="ECO:0000313" key="4">
    <source>
        <dbReference type="EMBL" id="TRB74866.1"/>
    </source>
</evidence>
<dbReference type="RefSeq" id="WP_006248416.1">
    <property type="nucleotide sequence ID" value="NZ_CP011098.1"/>
</dbReference>
<evidence type="ECO:0000313" key="6">
    <source>
        <dbReference type="Proteomes" id="UP000315164"/>
    </source>
</evidence>
<evidence type="ECO:0000313" key="2">
    <source>
        <dbReference type="EMBL" id="STY65466.1"/>
    </source>
</evidence>
<dbReference type="Proteomes" id="UP000318394">
    <property type="component" value="Unassembled WGS sequence"/>
</dbReference>
<reference evidence="2 5" key="1">
    <citation type="submission" date="2018-06" db="EMBL/GenBank/DDBJ databases">
        <authorList>
            <consortium name="Pathogen Informatics"/>
            <person name="Doyle S."/>
        </authorList>
    </citation>
    <scope>NUCLEOTIDE SEQUENCE [LARGE SCALE GENOMIC DNA]</scope>
    <source>
        <strain evidence="2 5">NCTC9380</strain>
    </source>
</reference>
<protein>
    <submittedName>
        <fullName evidence="2">Uncharacterized conserved small protein</fullName>
    </submittedName>
    <submittedName>
        <fullName evidence="4">XRE family transcriptional regulator</fullName>
    </submittedName>
</protein>
<dbReference type="OrthoDB" id="8526848at2"/>
<dbReference type="Proteomes" id="UP000254031">
    <property type="component" value="Unassembled WGS sequence"/>
</dbReference>
<dbReference type="SUPFAM" id="SSF47413">
    <property type="entry name" value="lambda repressor-like DNA-binding domains"/>
    <property type="match status" value="1"/>
</dbReference>
<dbReference type="PROSITE" id="PS50943">
    <property type="entry name" value="HTH_CROC1"/>
    <property type="match status" value="1"/>
</dbReference>
<evidence type="ECO:0000259" key="1">
    <source>
        <dbReference type="PROSITE" id="PS50943"/>
    </source>
</evidence>
<dbReference type="Pfam" id="PF13744">
    <property type="entry name" value="HTH_37"/>
    <property type="match status" value="1"/>
</dbReference>
<dbReference type="EMBL" id="UGPL01000006">
    <property type="protein sequence ID" value="STY65466.1"/>
    <property type="molecule type" value="Genomic_DNA"/>
</dbReference>
<dbReference type="EMBL" id="VAJI01000009">
    <property type="protein sequence ID" value="TRB38045.1"/>
    <property type="molecule type" value="Genomic_DNA"/>
</dbReference>
<dbReference type="EMBL" id="VAJB01000009">
    <property type="protein sequence ID" value="TRB74866.1"/>
    <property type="molecule type" value="Genomic_DNA"/>
</dbReference>
<evidence type="ECO:0000313" key="7">
    <source>
        <dbReference type="Proteomes" id="UP000318394"/>
    </source>
</evidence>
<dbReference type="GeneID" id="67369460"/>
<dbReference type="InterPro" id="IPR010982">
    <property type="entry name" value="Lambda_DNA-bd_dom_sf"/>
</dbReference>
<accession>A0A249A0H8</accession>
<dbReference type="InterPro" id="IPR039554">
    <property type="entry name" value="HigA2-like_HTH"/>
</dbReference>
<dbReference type="Proteomes" id="UP000315164">
    <property type="component" value="Unassembled WGS sequence"/>
</dbReference>
<dbReference type="SMART" id="SM00530">
    <property type="entry name" value="HTH_XRE"/>
    <property type="match status" value="1"/>
</dbReference>
<dbReference type="Gene3D" id="1.10.260.40">
    <property type="entry name" value="lambda repressor-like DNA-binding domains"/>
    <property type="match status" value="1"/>
</dbReference>
<reference evidence="6 7" key="2">
    <citation type="journal article" date="2019" name="Vet. Microbiol.">
        <title>Genetic characterization of susceptible and multi-drug resistant Mannheimia haemolytica isolated from high-risk stocker calves prior to and after antimicrobial metaphylaxis.</title>
        <authorList>
            <person name="Snyder E.R."/>
            <person name="Alvarez-Narvaez S."/>
            <person name="Credille B.C."/>
        </authorList>
    </citation>
    <scope>NUCLEOTIDE SEQUENCE [LARGE SCALE GENOMIC DNA]</scope>
    <source>
        <strain evidence="4 6">UGA-R5-128-1</strain>
        <strain evidence="3 7">UGA-R7-163-1</strain>
    </source>
</reference>
<name>A0A249A0H8_MANHA</name>
<proteinExistence type="predicted"/>
<dbReference type="KEGG" id="mhay:VK67_08765"/>
<keyword evidence="7" id="KW-1185">Reference proteome</keyword>
<evidence type="ECO:0000313" key="3">
    <source>
        <dbReference type="EMBL" id="TRB38045.1"/>
    </source>
</evidence>
<dbReference type="GO" id="GO:0003677">
    <property type="term" value="F:DNA binding"/>
    <property type="evidence" value="ECO:0007669"/>
    <property type="project" value="InterPro"/>
</dbReference>
<sequence>MNNIDTKIRHTTEAQGNVFEDLGFPIDEAQKLKSASQQLIETKLMLMNEMSNWIDKNNLKQSEAASILGVSRPRISDMVNGKLEKFTLDTLVTFVAKTGKTIQLQLS</sequence>
<dbReference type="KEGG" id="mhaq:WC39_08765"/>
<organism evidence="4 6">
    <name type="scientific">Mannheimia haemolytica</name>
    <name type="common">Pasteurella haemolytica</name>
    <dbReference type="NCBI Taxonomy" id="75985"/>
    <lineage>
        <taxon>Bacteria</taxon>
        <taxon>Pseudomonadati</taxon>
        <taxon>Pseudomonadota</taxon>
        <taxon>Gammaproteobacteria</taxon>
        <taxon>Pasteurellales</taxon>
        <taxon>Pasteurellaceae</taxon>
        <taxon>Mannheimia</taxon>
    </lineage>
</organism>
<feature type="domain" description="HTH cro/C1-type" evidence="1">
    <location>
        <begin position="56"/>
        <end position="105"/>
    </location>
</feature>
<gene>
    <name evidence="4" type="ORF">FEA53_06145</name>
    <name evidence="3" type="ORF">FEB89_06210</name>
    <name evidence="2" type="ORF">NCTC9380_00733</name>
</gene>
<dbReference type="CDD" id="cd00093">
    <property type="entry name" value="HTH_XRE"/>
    <property type="match status" value="1"/>
</dbReference>
<dbReference type="AlphaFoldDB" id="A0A249A0H8"/>
<evidence type="ECO:0000313" key="5">
    <source>
        <dbReference type="Proteomes" id="UP000254031"/>
    </source>
</evidence>